<proteinExistence type="predicted"/>
<comment type="subcellular location">
    <subcellularLocation>
        <location evidence="1">Nucleus</location>
    </subcellularLocation>
</comment>
<dbReference type="AlphaFoldDB" id="A0A1E4T2M1"/>
<dbReference type="PANTHER" id="PTHR40626">
    <property type="entry name" value="MIP31509P"/>
    <property type="match status" value="1"/>
</dbReference>
<evidence type="ECO:0000256" key="2">
    <source>
        <dbReference type="ARBA" id="ARBA00022723"/>
    </source>
</evidence>
<name>A0A1E4T2M1_9ASCO</name>
<evidence type="ECO:0000256" key="8">
    <source>
        <dbReference type="SAM" id="MobiDB-lite"/>
    </source>
</evidence>
<keyword evidence="5" id="KW-0862">Zinc</keyword>
<feature type="compositionally biased region" description="Low complexity" evidence="8">
    <location>
        <begin position="184"/>
        <end position="200"/>
    </location>
</feature>
<evidence type="ECO:0000256" key="5">
    <source>
        <dbReference type="ARBA" id="ARBA00022833"/>
    </source>
</evidence>
<dbReference type="Proteomes" id="UP000094801">
    <property type="component" value="Unassembled WGS sequence"/>
</dbReference>
<keyword evidence="2" id="KW-0479">Metal-binding</keyword>
<organism evidence="10 11">
    <name type="scientific">[Candida] arabinofermentans NRRL YB-2248</name>
    <dbReference type="NCBI Taxonomy" id="983967"/>
    <lineage>
        <taxon>Eukaryota</taxon>
        <taxon>Fungi</taxon>
        <taxon>Dikarya</taxon>
        <taxon>Ascomycota</taxon>
        <taxon>Saccharomycotina</taxon>
        <taxon>Pichiomycetes</taxon>
        <taxon>Pichiales</taxon>
        <taxon>Pichiaceae</taxon>
        <taxon>Ogataea</taxon>
        <taxon>Ogataea/Candida clade</taxon>
    </lineage>
</organism>
<keyword evidence="4 7" id="KW-0863">Zinc-finger</keyword>
<dbReference type="OrthoDB" id="9439903at2759"/>
<dbReference type="SUPFAM" id="SSF57667">
    <property type="entry name" value="beta-beta-alpha zinc fingers"/>
    <property type="match status" value="1"/>
</dbReference>
<feature type="region of interest" description="Disordered" evidence="8">
    <location>
        <begin position="333"/>
        <end position="372"/>
    </location>
</feature>
<evidence type="ECO:0000313" key="11">
    <source>
        <dbReference type="Proteomes" id="UP000094801"/>
    </source>
</evidence>
<dbReference type="InterPro" id="IPR013087">
    <property type="entry name" value="Znf_C2H2_type"/>
</dbReference>
<feature type="compositionally biased region" description="Acidic residues" evidence="8">
    <location>
        <begin position="172"/>
        <end position="183"/>
    </location>
</feature>
<evidence type="ECO:0000256" key="7">
    <source>
        <dbReference type="PROSITE-ProRule" id="PRU00042"/>
    </source>
</evidence>
<feature type="compositionally biased region" description="Low complexity" evidence="8">
    <location>
        <begin position="125"/>
        <end position="137"/>
    </location>
</feature>
<dbReference type="GO" id="GO:0000978">
    <property type="term" value="F:RNA polymerase II cis-regulatory region sequence-specific DNA binding"/>
    <property type="evidence" value="ECO:0007669"/>
    <property type="project" value="InterPro"/>
</dbReference>
<dbReference type="Gene3D" id="3.30.160.60">
    <property type="entry name" value="Classic Zinc Finger"/>
    <property type="match status" value="1"/>
</dbReference>
<keyword evidence="3" id="KW-0677">Repeat</keyword>
<evidence type="ECO:0000256" key="4">
    <source>
        <dbReference type="ARBA" id="ARBA00022771"/>
    </source>
</evidence>
<evidence type="ECO:0000256" key="6">
    <source>
        <dbReference type="ARBA" id="ARBA00023242"/>
    </source>
</evidence>
<evidence type="ECO:0000256" key="3">
    <source>
        <dbReference type="ARBA" id="ARBA00022737"/>
    </source>
</evidence>
<accession>A0A1E4T2M1</accession>
<evidence type="ECO:0000256" key="1">
    <source>
        <dbReference type="ARBA" id="ARBA00004123"/>
    </source>
</evidence>
<keyword evidence="11" id="KW-1185">Reference proteome</keyword>
<dbReference type="GO" id="GO:0005634">
    <property type="term" value="C:nucleus"/>
    <property type="evidence" value="ECO:0007669"/>
    <property type="project" value="UniProtKB-SubCell"/>
</dbReference>
<feature type="region of interest" description="Disordered" evidence="8">
    <location>
        <begin position="165"/>
        <end position="201"/>
    </location>
</feature>
<dbReference type="PROSITE" id="PS00028">
    <property type="entry name" value="ZINC_FINGER_C2H2_1"/>
    <property type="match status" value="1"/>
</dbReference>
<evidence type="ECO:0000313" key="10">
    <source>
        <dbReference type="EMBL" id="ODV85989.1"/>
    </source>
</evidence>
<feature type="region of interest" description="Disordered" evidence="8">
    <location>
        <begin position="117"/>
        <end position="146"/>
    </location>
</feature>
<dbReference type="InterPro" id="IPR036236">
    <property type="entry name" value="Znf_C2H2_sf"/>
</dbReference>
<dbReference type="EMBL" id="KV453851">
    <property type="protein sequence ID" value="ODV85989.1"/>
    <property type="molecule type" value="Genomic_DNA"/>
</dbReference>
<keyword evidence="6" id="KW-0539">Nucleus</keyword>
<sequence length="551" mass="62400">MSDSHISSDNIDKVNITHSHSQTTFISILWLYLLPIYNLIKSFLNIPIIIENTNDNDENNKKKIINSSSLFPSVKLFNKLSSKDLKECSTNFNSQLISFTNNNGELEFQLIEREKTNSNSKLQLSPVSDTTTSSSPPIKNDLKLSSTTTTTTANDFLALSPVSSIKSTTTSNDEEDDSIDDSDSNSINSSDESDDLLNNNGGKKIHECTQCNSKFRIRGYLTRHMKKHSKEKAYRCPFYDSNSHQKCHATGGFSRRDTYKTHLKARHFKYPPGIKSSDRIGMNGWCSICGEKFINNEIWVERHIELGLCPGLPESHLKTLKIGKKKTGKHSKLLDVTINNKKDTARSPLSLNSSPSPKLVYGQQPQPQQQQYVDQQQQNQLQLQLQLQLAQQAAMFQQQQFLLQQQVQLQQQQQQQQVSVQAPIPMSMPAQLQVPMQVQAPVSIPVHPDVDYSQEEEDEFFESLDSENSPFTYITRDDPVQLNNTPQQQQQQGDKINYTQDQNGLIYYGYPNSINSNTLINNNLGYNGVGNNPGFNLGNLQQQEQQYHTVV</sequence>
<dbReference type="PANTHER" id="PTHR40626:SF3">
    <property type="entry name" value="TRANSCRIPTION FACTOR WITH C2H2 AND ZN(2)-CYS(6) DNA BINDING DOMAIN (EUROFUNG)-RELATED"/>
    <property type="match status" value="1"/>
</dbReference>
<evidence type="ECO:0000259" key="9">
    <source>
        <dbReference type="PROSITE" id="PS50157"/>
    </source>
</evidence>
<dbReference type="PROSITE" id="PS50157">
    <property type="entry name" value="ZINC_FINGER_C2H2_2"/>
    <property type="match status" value="1"/>
</dbReference>
<dbReference type="GO" id="GO:0000785">
    <property type="term" value="C:chromatin"/>
    <property type="evidence" value="ECO:0007669"/>
    <property type="project" value="TreeGrafter"/>
</dbReference>
<protein>
    <recommendedName>
        <fullName evidence="9">C2H2-type domain-containing protein</fullName>
    </recommendedName>
</protein>
<dbReference type="InterPro" id="IPR051059">
    <property type="entry name" value="VerF-like"/>
</dbReference>
<dbReference type="GO" id="GO:0000981">
    <property type="term" value="F:DNA-binding transcription factor activity, RNA polymerase II-specific"/>
    <property type="evidence" value="ECO:0007669"/>
    <property type="project" value="InterPro"/>
</dbReference>
<dbReference type="STRING" id="983967.A0A1E4T2M1"/>
<feature type="compositionally biased region" description="Low complexity" evidence="8">
    <location>
        <begin position="347"/>
        <end position="372"/>
    </location>
</feature>
<dbReference type="GO" id="GO:0008270">
    <property type="term" value="F:zinc ion binding"/>
    <property type="evidence" value="ECO:0007669"/>
    <property type="project" value="UniProtKB-KW"/>
</dbReference>
<dbReference type="SMART" id="SM00355">
    <property type="entry name" value="ZnF_C2H2"/>
    <property type="match status" value="2"/>
</dbReference>
<feature type="domain" description="C2H2-type" evidence="9">
    <location>
        <begin position="206"/>
        <end position="233"/>
    </location>
</feature>
<gene>
    <name evidence="10" type="ORF">CANARDRAFT_7350</name>
</gene>
<reference evidence="11" key="1">
    <citation type="submission" date="2016-04" db="EMBL/GenBank/DDBJ databases">
        <title>Comparative genomics of biotechnologically important yeasts.</title>
        <authorList>
            <consortium name="DOE Joint Genome Institute"/>
            <person name="Riley R."/>
            <person name="Haridas S."/>
            <person name="Wolfe K.H."/>
            <person name="Lopes M.R."/>
            <person name="Hittinger C.T."/>
            <person name="Goker M."/>
            <person name="Salamov A."/>
            <person name="Wisecaver J."/>
            <person name="Long T.M."/>
            <person name="Aerts A.L."/>
            <person name="Barry K."/>
            <person name="Choi C."/>
            <person name="Clum A."/>
            <person name="Coughlan A.Y."/>
            <person name="Deshpande S."/>
            <person name="Douglass A.P."/>
            <person name="Hanson S.J."/>
            <person name="Klenk H.-P."/>
            <person name="Labutti K."/>
            <person name="Lapidus A."/>
            <person name="Lindquist E."/>
            <person name="Lipzen A."/>
            <person name="Meier-Kolthoff J.P."/>
            <person name="Ohm R.A."/>
            <person name="Otillar R.P."/>
            <person name="Pangilinan J."/>
            <person name="Peng Y."/>
            <person name="Rokas A."/>
            <person name="Rosa C.A."/>
            <person name="Scheuner C."/>
            <person name="Sibirny A.A."/>
            <person name="Slot J.C."/>
            <person name="Stielow J.B."/>
            <person name="Sun H."/>
            <person name="Kurtzman C.P."/>
            <person name="Blackwell M."/>
            <person name="Grigoriev I.V."/>
            <person name="Jeffries T.W."/>
        </authorList>
    </citation>
    <scope>NUCLEOTIDE SEQUENCE [LARGE SCALE GENOMIC DNA]</scope>
    <source>
        <strain evidence="11">NRRL YB-2248</strain>
    </source>
</reference>